<evidence type="ECO:0000259" key="5">
    <source>
        <dbReference type="PROSITE" id="PS00498"/>
    </source>
</evidence>
<evidence type="ECO:0000259" key="4">
    <source>
        <dbReference type="PROSITE" id="PS00497"/>
    </source>
</evidence>
<dbReference type="AlphaFoldDB" id="R8BXZ3"/>
<evidence type="ECO:0000256" key="3">
    <source>
        <dbReference type="SAM" id="SignalP"/>
    </source>
</evidence>
<dbReference type="PANTHER" id="PTHR11474:SF125">
    <property type="entry name" value="N-ACETYL-6-HYDROXYTRYPTOPHAN OXIDASE IVOB-RELATED"/>
    <property type="match status" value="1"/>
</dbReference>
<reference evidence="7" key="1">
    <citation type="journal article" date="2013" name="Genome Announc.">
        <title>Draft genome sequence of the ascomycete Phaeoacremonium aleophilum strain UCR-PA7, a causal agent of the esca disease complex in grapevines.</title>
        <authorList>
            <person name="Blanco-Ulate B."/>
            <person name="Rolshausen P."/>
            <person name="Cantu D."/>
        </authorList>
    </citation>
    <scope>NUCLEOTIDE SEQUENCE [LARGE SCALE GENOMIC DNA]</scope>
    <source>
        <strain evidence="7">UCR-PA7</strain>
    </source>
</reference>
<accession>R8BXZ3</accession>
<feature type="domain" description="Tyrosinase copper-binding" evidence="4">
    <location>
        <begin position="149"/>
        <end position="166"/>
    </location>
</feature>
<protein>
    <submittedName>
        <fullName evidence="6">Putative tyrosinase central domain-containing protein</fullName>
    </submittedName>
</protein>
<dbReference type="GeneID" id="19322611"/>
<dbReference type="Pfam" id="PF00264">
    <property type="entry name" value="Tyrosinase"/>
    <property type="match status" value="1"/>
</dbReference>
<dbReference type="PANTHER" id="PTHR11474">
    <property type="entry name" value="TYROSINASE FAMILY MEMBER"/>
    <property type="match status" value="1"/>
</dbReference>
<dbReference type="KEGG" id="tmn:UCRPA7_237"/>
<sequence>MHISLSLVGALLLAQAYAQGCPAVRPVTTVITVSALPSSTPSVDTAAPTSTSIARTYPADVVDQLRDSSITKLASYLKQNPASNGCTLETASIRKEWTDLSVAQREEYIAAVKCLQSAPSKSSATEIPGARSRFDDFVAVHIQQTDSIHNTANFLSWHRYFVFTYEKALREECGYTGYHPYWNWDRYASDPASSPLFNGNASSLSGNSVNGGCVTTGPFANFQVNLGPGKSLTYNPRCMTRAISKSYAATTTADKTYSLITGSSSIGSFQNTLQAVPGVHSGGHFTIGGTPGGDIYASPGDPAFYLHHAMVDRVWWIWQMQDLATRLTAVAGSVAGSSRQGSASDTVALGVNAGSVTISELLNTLGGLDGEFCYIYV</sequence>
<keyword evidence="7" id="KW-1185">Reference proteome</keyword>
<feature type="domain" description="Tyrosinase copper-binding" evidence="5">
    <location>
        <begin position="301"/>
        <end position="312"/>
    </location>
</feature>
<gene>
    <name evidence="6" type="ORF">UCRPA7_237</name>
</gene>
<dbReference type="RefSeq" id="XP_007911025.1">
    <property type="nucleotide sequence ID" value="XM_007912834.1"/>
</dbReference>
<proteinExistence type="predicted"/>
<organism evidence="6 7">
    <name type="scientific">Phaeoacremonium minimum (strain UCR-PA7)</name>
    <name type="common">Esca disease fungus</name>
    <name type="synonym">Togninia minima</name>
    <dbReference type="NCBI Taxonomy" id="1286976"/>
    <lineage>
        <taxon>Eukaryota</taxon>
        <taxon>Fungi</taxon>
        <taxon>Dikarya</taxon>
        <taxon>Ascomycota</taxon>
        <taxon>Pezizomycotina</taxon>
        <taxon>Sordariomycetes</taxon>
        <taxon>Sordariomycetidae</taxon>
        <taxon>Togniniales</taxon>
        <taxon>Togniniaceae</taxon>
        <taxon>Phaeoacremonium</taxon>
    </lineage>
</organism>
<keyword evidence="2" id="KW-0560">Oxidoreductase</keyword>
<dbReference type="HOGENOM" id="CLU_035914_0_0_1"/>
<dbReference type="PROSITE" id="PS00497">
    <property type="entry name" value="TYROSINASE_1"/>
    <property type="match status" value="1"/>
</dbReference>
<dbReference type="OrthoDB" id="6132182at2759"/>
<dbReference type="InterPro" id="IPR008922">
    <property type="entry name" value="Di-copper_centre_dom_sf"/>
</dbReference>
<dbReference type="InterPro" id="IPR050316">
    <property type="entry name" value="Tyrosinase/Hemocyanin"/>
</dbReference>
<keyword evidence="3" id="KW-0732">Signal</keyword>
<dbReference type="EMBL" id="KB932792">
    <property type="protein sequence ID" value="EOO04223.1"/>
    <property type="molecule type" value="Genomic_DNA"/>
</dbReference>
<dbReference type="eggNOG" id="ENOG502RM4B">
    <property type="taxonomic scope" value="Eukaryota"/>
</dbReference>
<dbReference type="InterPro" id="IPR002227">
    <property type="entry name" value="Tyrosinase_Cu-bd"/>
</dbReference>
<evidence type="ECO:0000313" key="6">
    <source>
        <dbReference type="EMBL" id="EOO04223.1"/>
    </source>
</evidence>
<evidence type="ECO:0000313" key="7">
    <source>
        <dbReference type="Proteomes" id="UP000014074"/>
    </source>
</evidence>
<dbReference type="SUPFAM" id="SSF48056">
    <property type="entry name" value="Di-copper centre-containing domain"/>
    <property type="match status" value="1"/>
</dbReference>
<dbReference type="PRINTS" id="PR00092">
    <property type="entry name" value="TYROSINASE"/>
</dbReference>
<feature type="signal peptide" evidence="3">
    <location>
        <begin position="1"/>
        <end position="18"/>
    </location>
</feature>
<keyword evidence="1" id="KW-0479">Metal-binding</keyword>
<evidence type="ECO:0000256" key="1">
    <source>
        <dbReference type="ARBA" id="ARBA00022723"/>
    </source>
</evidence>
<feature type="chain" id="PRO_5004463163" evidence="3">
    <location>
        <begin position="19"/>
        <end position="377"/>
    </location>
</feature>
<name>R8BXZ3_PHAM7</name>
<evidence type="ECO:0000256" key="2">
    <source>
        <dbReference type="ARBA" id="ARBA00023002"/>
    </source>
</evidence>
<dbReference type="PROSITE" id="PS00498">
    <property type="entry name" value="TYROSINASE_2"/>
    <property type="match status" value="1"/>
</dbReference>
<dbReference type="Proteomes" id="UP000014074">
    <property type="component" value="Unassembled WGS sequence"/>
</dbReference>
<dbReference type="GO" id="GO:0016491">
    <property type="term" value="F:oxidoreductase activity"/>
    <property type="evidence" value="ECO:0007669"/>
    <property type="project" value="UniProtKB-KW"/>
</dbReference>
<dbReference type="Gene3D" id="1.10.1280.10">
    <property type="entry name" value="Di-copper center containing domain from catechol oxidase"/>
    <property type="match status" value="1"/>
</dbReference>
<dbReference type="GO" id="GO:0046872">
    <property type="term" value="F:metal ion binding"/>
    <property type="evidence" value="ECO:0007669"/>
    <property type="project" value="UniProtKB-KW"/>
</dbReference>